<evidence type="ECO:0000313" key="3">
    <source>
        <dbReference type="EMBL" id="KAE8962004.1"/>
    </source>
</evidence>
<keyword evidence="1" id="KW-0175">Coiled coil</keyword>
<name>A0A6A3GYD6_9STRA</name>
<dbReference type="Pfam" id="PF13837">
    <property type="entry name" value="Myb_DNA-bind_4"/>
    <property type="match status" value="1"/>
</dbReference>
<dbReference type="AlphaFoldDB" id="A0A6A3GYD6"/>
<dbReference type="EMBL" id="QXFV01006252">
    <property type="protein sequence ID" value="KAE8962004.1"/>
    <property type="molecule type" value="Genomic_DNA"/>
</dbReference>
<evidence type="ECO:0000259" key="2">
    <source>
        <dbReference type="Pfam" id="PF13837"/>
    </source>
</evidence>
<reference evidence="3 4" key="1">
    <citation type="submission" date="2018-09" db="EMBL/GenBank/DDBJ databases">
        <title>Genomic investigation of the strawberry pathogen Phytophthora fragariae indicates pathogenicity is determined by transcriptional variation in three key races.</title>
        <authorList>
            <person name="Adams T.M."/>
            <person name="Armitage A.D."/>
            <person name="Sobczyk M.K."/>
            <person name="Bates H.J."/>
            <person name="Dunwell J.M."/>
            <person name="Nellist C.F."/>
            <person name="Harrison R.J."/>
        </authorList>
    </citation>
    <scope>NUCLEOTIDE SEQUENCE [LARGE SCALE GENOMIC DNA]</scope>
    <source>
        <strain evidence="3 4">SCRP249</strain>
    </source>
</reference>
<protein>
    <recommendedName>
        <fullName evidence="2">Myb/SANT-like DNA-binding domain-containing protein</fullName>
    </recommendedName>
</protein>
<feature type="domain" description="Myb/SANT-like DNA-binding" evidence="2">
    <location>
        <begin position="4"/>
        <end position="103"/>
    </location>
</feature>
<feature type="coiled-coil region" evidence="1">
    <location>
        <begin position="167"/>
        <end position="210"/>
    </location>
</feature>
<organism evidence="3 4">
    <name type="scientific">Phytophthora rubi</name>
    <dbReference type="NCBI Taxonomy" id="129364"/>
    <lineage>
        <taxon>Eukaryota</taxon>
        <taxon>Sar</taxon>
        <taxon>Stramenopiles</taxon>
        <taxon>Oomycota</taxon>
        <taxon>Peronosporomycetes</taxon>
        <taxon>Peronosporales</taxon>
        <taxon>Peronosporaceae</taxon>
        <taxon>Phytophthora</taxon>
    </lineage>
</organism>
<dbReference type="InterPro" id="IPR044822">
    <property type="entry name" value="Myb_DNA-bind_4"/>
</dbReference>
<gene>
    <name evidence="3" type="ORF">PR001_g29854</name>
</gene>
<evidence type="ECO:0000313" key="4">
    <source>
        <dbReference type="Proteomes" id="UP000429607"/>
    </source>
</evidence>
<dbReference type="Proteomes" id="UP000429607">
    <property type="component" value="Unassembled WGS sequence"/>
</dbReference>
<proteinExistence type="predicted"/>
<comment type="caution">
    <text evidence="3">The sequence shown here is derived from an EMBL/GenBank/DDBJ whole genome shotgun (WGS) entry which is preliminary data.</text>
</comment>
<accession>A0A6A3GYD6</accession>
<evidence type="ECO:0000256" key="1">
    <source>
        <dbReference type="SAM" id="Coils"/>
    </source>
</evidence>
<sequence length="233" mass="27330">MVNKRWAAEEVHLLLNYLSNHVRDYTTGVKERFYEGARDFLSSHEHVKTKKQCKTKCGELESGYKQYKQKLAQSGFGLQASDPPSIKEMLQKKCPFYYEIDEIFGQRHNTNPPVVMEPGRVLLEGHEDGINSNTNVADGNEDDNSRVTGGVIVNSSNLHDALLRIHQEKLERREKRYKRESELQEEQLQLQKAQLELQREEIRLREKKMDHQFALLSKKLELEQARFMRSREE</sequence>